<protein>
    <recommendedName>
        <fullName evidence="8">Sigma-54 factor interaction domain-containing protein</fullName>
    </recommendedName>
</protein>
<feature type="domain" description="PAC" evidence="6">
    <location>
        <begin position="40"/>
        <end position="92"/>
    </location>
</feature>
<dbReference type="GO" id="GO:0005524">
    <property type="term" value="F:ATP binding"/>
    <property type="evidence" value="ECO:0007669"/>
    <property type="project" value="UniProtKB-KW"/>
</dbReference>
<dbReference type="PRINTS" id="PR01590">
    <property type="entry name" value="HTHFIS"/>
</dbReference>
<dbReference type="Pfam" id="PF25601">
    <property type="entry name" value="AAA_lid_14"/>
    <property type="match status" value="1"/>
</dbReference>
<dbReference type="PANTHER" id="PTHR32071:SF113">
    <property type="entry name" value="ALGINATE BIOSYNTHESIS TRANSCRIPTIONAL REGULATORY PROTEIN ALGB"/>
    <property type="match status" value="1"/>
</dbReference>
<dbReference type="Gene3D" id="1.10.10.60">
    <property type="entry name" value="Homeodomain-like"/>
    <property type="match status" value="1"/>
</dbReference>
<dbReference type="SUPFAM" id="SSF46689">
    <property type="entry name" value="Homeodomain-like"/>
    <property type="match status" value="1"/>
</dbReference>
<reference evidence="7" key="1">
    <citation type="submission" date="2018-05" db="EMBL/GenBank/DDBJ databases">
        <authorList>
            <person name="Lanie J.A."/>
            <person name="Ng W.-L."/>
            <person name="Kazmierczak K.M."/>
            <person name="Andrzejewski T.M."/>
            <person name="Davidsen T.M."/>
            <person name="Wayne K.J."/>
            <person name="Tettelin H."/>
            <person name="Glass J.I."/>
            <person name="Rusch D."/>
            <person name="Podicherti R."/>
            <person name="Tsui H.-C.T."/>
            <person name="Winkler M.E."/>
        </authorList>
    </citation>
    <scope>NUCLEOTIDE SEQUENCE</scope>
</reference>
<keyword evidence="3" id="KW-0805">Transcription regulation</keyword>
<evidence type="ECO:0000313" key="7">
    <source>
        <dbReference type="EMBL" id="SVB18148.1"/>
    </source>
</evidence>
<dbReference type="PROSITE" id="PS50113">
    <property type="entry name" value="PAC"/>
    <property type="match status" value="1"/>
</dbReference>
<feature type="domain" description="Sigma-54 factor interaction" evidence="5">
    <location>
        <begin position="99"/>
        <end position="328"/>
    </location>
</feature>
<dbReference type="CDD" id="cd00009">
    <property type="entry name" value="AAA"/>
    <property type="match status" value="1"/>
</dbReference>
<dbReference type="InterPro" id="IPR000700">
    <property type="entry name" value="PAS-assoc_C"/>
</dbReference>
<dbReference type="InterPro" id="IPR025944">
    <property type="entry name" value="Sigma_54_int_dom_CS"/>
</dbReference>
<evidence type="ECO:0000256" key="1">
    <source>
        <dbReference type="ARBA" id="ARBA00022741"/>
    </source>
</evidence>
<sequence length="403" mass="45174">MEEHPYTKPPGRTAPFITAPNCAPSSVSWPDRVCPWHVASGVSLRLDMPDERLRQLLATTRVLRDDDGQAQGVVLVLHDVTELEAIRDQLGNRRGIHGIIGRHRTMQEIYELVEQLADSDATVLVLGESGTGKELVASAIHHSSHRRAGSFVKVNCAALSESLLESELFGHVKGAFTGALRDKVGRFELAQAGTIFLDEIGDVSLAVQVKLLRVLQERQIERVGSSETVDGDCRVIAATNQDLTRSIAEERFRSDLFYRLNVMPIEVPPLRQRREDIPLLVDYFVELFRARTGRKIHDVDDAALLLLTDYPWPGNVRELENAIEHAFIRCRGEVILARCLPPHLQPSASPPPTHVEAQAPTVTDERASVLRALEKSQWNRNEAARQLGMHRTTLWRKMREFGL</sequence>
<proteinExistence type="predicted"/>
<dbReference type="Gene3D" id="3.40.50.300">
    <property type="entry name" value="P-loop containing nucleotide triphosphate hydrolases"/>
    <property type="match status" value="1"/>
</dbReference>
<dbReference type="SUPFAM" id="SSF52540">
    <property type="entry name" value="P-loop containing nucleoside triphosphate hydrolases"/>
    <property type="match status" value="1"/>
</dbReference>
<keyword evidence="2" id="KW-0067">ATP-binding</keyword>
<organism evidence="7">
    <name type="scientific">marine metagenome</name>
    <dbReference type="NCBI Taxonomy" id="408172"/>
    <lineage>
        <taxon>unclassified sequences</taxon>
        <taxon>metagenomes</taxon>
        <taxon>ecological metagenomes</taxon>
    </lineage>
</organism>
<evidence type="ECO:0000256" key="3">
    <source>
        <dbReference type="ARBA" id="ARBA00023015"/>
    </source>
</evidence>
<dbReference type="Pfam" id="PF00158">
    <property type="entry name" value="Sigma54_activat"/>
    <property type="match status" value="1"/>
</dbReference>
<dbReference type="InterPro" id="IPR058031">
    <property type="entry name" value="AAA_lid_NorR"/>
</dbReference>
<dbReference type="FunFam" id="3.40.50.300:FF:000006">
    <property type="entry name" value="DNA-binding transcriptional regulator NtrC"/>
    <property type="match status" value="1"/>
</dbReference>
<dbReference type="InterPro" id="IPR002197">
    <property type="entry name" value="HTH_Fis"/>
</dbReference>
<dbReference type="InterPro" id="IPR025662">
    <property type="entry name" value="Sigma_54_int_dom_ATP-bd_1"/>
</dbReference>
<evidence type="ECO:0000256" key="2">
    <source>
        <dbReference type="ARBA" id="ARBA00022840"/>
    </source>
</evidence>
<evidence type="ECO:0000259" key="6">
    <source>
        <dbReference type="PROSITE" id="PS50113"/>
    </source>
</evidence>
<dbReference type="Pfam" id="PF02954">
    <property type="entry name" value="HTH_8"/>
    <property type="match status" value="1"/>
</dbReference>
<dbReference type="InterPro" id="IPR027417">
    <property type="entry name" value="P-loop_NTPase"/>
</dbReference>
<name>A0A382BWG4_9ZZZZ</name>
<dbReference type="PROSITE" id="PS50045">
    <property type="entry name" value="SIGMA54_INTERACT_4"/>
    <property type="match status" value="1"/>
</dbReference>
<dbReference type="InterPro" id="IPR009057">
    <property type="entry name" value="Homeodomain-like_sf"/>
</dbReference>
<dbReference type="PANTHER" id="PTHR32071">
    <property type="entry name" value="TRANSCRIPTIONAL REGULATORY PROTEIN"/>
    <property type="match status" value="1"/>
</dbReference>
<dbReference type="GO" id="GO:0043565">
    <property type="term" value="F:sequence-specific DNA binding"/>
    <property type="evidence" value="ECO:0007669"/>
    <property type="project" value="InterPro"/>
</dbReference>
<evidence type="ECO:0000256" key="4">
    <source>
        <dbReference type="ARBA" id="ARBA00023163"/>
    </source>
</evidence>
<dbReference type="PROSITE" id="PS00688">
    <property type="entry name" value="SIGMA54_INTERACT_3"/>
    <property type="match status" value="1"/>
</dbReference>
<evidence type="ECO:0008006" key="8">
    <source>
        <dbReference type="Google" id="ProtNLM"/>
    </source>
</evidence>
<dbReference type="InterPro" id="IPR003593">
    <property type="entry name" value="AAA+_ATPase"/>
</dbReference>
<gene>
    <name evidence="7" type="ORF">METZ01_LOCUS171002</name>
</gene>
<accession>A0A382BWG4</accession>
<dbReference type="AlphaFoldDB" id="A0A382BWG4"/>
<dbReference type="SMART" id="SM00382">
    <property type="entry name" value="AAA"/>
    <property type="match status" value="1"/>
</dbReference>
<dbReference type="InterPro" id="IPR002078">
    <property type="entry name" value="Sigma_54_int"/>
</dbReference>
<dbReference type="EMBL" id="UINC01031694">
    <property type="protein sequence ID" value="SVB18148.1"/>
    <property type="molecule type" value="Genomic_DNA"/>
</dbReference>
<dbReference type="PROSITE" id="PS00675">
    <property type="entry name" value="SIGMA54_INTERACT_1"/>
    <property type="match status" value="1"/>
</dbReference>
<keyword evidence="1" id="KW-0547">Nucleotide-binding</keyword>
<keyword evidence="4" id="KW-0804">Transcription</keyword>
<dbReference type="Gene3D" id="1.10.8.60">
    <property type="match status" value="1"/>
</dbReference>
<dbReference type="GO" id="GO:0006355">
    <property type="term" value="P:regulation of DNA-templated transcription"/>
    <property type="evidence" value="ECO:0007669"/>
    <property type="project" value="InterPro"/>
</dbReference>
<evidence type="ECO:0000259" key="5">
    <source>
        <dbReference type="PROSITE" id="PS50045"/>
    </source>
</evidence>